<dbReference type="EMBL" id="MCBS01025026">
    <property type="protein sequence ID" value="RKF71772.1"/>
    <property type="molecule type" value="Genomic_DNA"/>
</dbReference>
<evidence type="ECO:0000313" key="2">
    <source>
        <dbReference type="EMBL" id="RKF71772.1"/>
    </source>
</evidence>
<feature type="region of interest" description="Disordered" evidence="1">
    <location>
        <begin position="62"/>
        <end position="91"/>
    </location>
</feature>
<name>A0A420IB46_9PEZI</name>
<gene>
    <name evidence="2" type="ORF">GcM1_250191</name>
</gene>
<reference evidence="2 3" key="1">
    <citation type="journal article" date="2018" name="BMC Genomics">
        <title>Comparative genome analyses reveal sequence features reflecting distinct modes of host-adaptation between dicot and monocot powdery mildew.</title>
        <authorList>
            <person name="Wu Y."/>
            <person name="Ma X."/>
            <person name="Pan Z."/>
            <person name="Kale S.D."/>
            <person name="Song Y."/>
            <person name="King H."/>
            <person name="Zhang Q."/>
            <person name="Presley C."/>
            <person name="Deng X."/>
            <person name="Wei C.I."/>
            <person name="Xiao S."/>
        </authorList>
    </citation>
    <scope>NUCLEOTIDE SEQUENCE [LARGE SCALE GENOMIC DNA]</scope>
    <source>
        <strain evidence="2">UMSG1</strain>
    </source>
</reference>
<comment type="caution">
    <text evidence="2">The sequence shown here is derived from an EMBL/GenBank/DDBJ whole genome shotgun (WGS) entry which is preliminary data.</text>
</comment>
<accession>A0A420IB46</accession>
<dbReference type="Pfam" id="PF17242">
    <property type="entry name" value="DUF5315"/>
    <property type="match status" value="1"/>
</dbReference>
<feature type="region of interest" description="Disordered" evidence="1">
    <location>
        <begin position="167"/>
        <end position="204"/>
    </location>
</feature>
<protein>
    <submittedName>
        <fullName evidence="2">Uncharacterized protein</fullName>
    </submittedName>
</protein>
<feature type="compositionally biased region" description="Basic and acidic residues" evidence="1">
    <location>
        <begin position="258"/>
        <end position="271"/>
    </location>
</feature>
<evidence type="ECO:0000313" key="3">
    <source>
        <dbReference type="Proteomes" id="UP000285326"/>
    </source>
</evidence>
<dbReference type="Proteomes" id="UP000285326">
    <property type="component" value="Unassembled WGS sequence"/>
</dbReference>
<evidence type="ECO:0000256" key="1">
    <source>
        <dbReference type="SAM" id="MobiDB-lite"/>
    </source>
</evidence>
<organism evidence="2 3">
    <name type="scientific">Golovinomyces cichoracearum</name>
    <dbReference type="NCBI Taxonomy" id="62708"/>
    <lineage>
        <taxon>Eukaryota</taxon>
        <taxon>Fungi</taxon>
        <taxon>Dikarya</taxon>
        <taxon>Ascomycota</taxon>
        <taxon>Pezizomycotina</taxon>
        <taxon>Leotiomycetes</taxon>
        <taxon>Erysiphales</taxon>
        <taxon>Erysiphaceae</taxon>
        <taxon>Golovinomyces</taxon>
    </lineage>
</organism>
<dbReference type="AlphaFoldDB" id="A0A420IB46"/>
<feature type="region of interest" description="Disordered" evidence="1">
    <location>
        <begin position="1"/>
        <end position="32"/>
    </location>
</feature>
<sequence>MPVSSLAFGKQPRERPLSTFLGPPSMNTSHLTLKNVSPTQSQDEAGMNVPDVPFLRHESSLPHKIPFRNHNGQGESEQDSPMTEDHYSRYDKEKDGIWKGADKSDDAQWAEMQSTLKDFEISNANGKHVFGSQHSTALEGLRTAQIELAKAWARSEIEEATEGLDDLKKGFPTMRNNIGVDGKPAKSNEASGTKGGGAKEEDFEADIIIARKRREANDRYFQRMNHSVLDVVSKLEEVASSMDSVAQESKVIWEDSDPDRNRTSANETETK</sequence>
<feature type="compositionally biased region" description="Polar residues" evidence="1">
    <location>
        <begin position="70"/>
        <end position="81"/>
    </location>
</feature>
<feature type="region of interest" description="Disordered" evidence="1">
    <location>
        <begin position="243"/>
        <end position="271"/>
    </location>
</feature>
<proteinExistence type="predicted"/>